<protein>
    <submittedName>
        <fullName evidence="4">RNA polymerase sigma factor 54, interaction domain protein</fullName>
    </submittedName>
</protein>
<dbReference type="InterPro" id="IPR027417">
    <property type="entry name" value="P-loop_NTPase"/>
</dbReference>
<dbReference type="PANTHER" id="PTHR32071:SF100">
    <property type="entry name" value="RESPONSE REGULATOR PROTEIN PILR"/>
    <property type="match status" value="1"/>
</dbReference>
<reference evidence="4" key="1">
    <citation type="submission" date="2013-08" db="EMBL/GenBank/DDBJ databases">
        <authorList>
            <person name="Mendez C."/>
            <person name="Richter M."/>
            <person name="Ferrer M."/>
            <person name="Sanchez J."/>
        </authorList>
    </citation>
    <scope>NUCLEOTIDE SEQUENCE</scope>
</reference>
<reference evidence="4" key="2">
    <citation type="journal article" date="2014" name="ISME J.">
        <title>Microbial stratification in low pH oxic and suboxic macroscopic growths along an acid mine drainage.</title>
        <authorList>
            <person name="Mendez-Garcia C."/>
            <person name="Mesa V."/>
            <person name="Sprenger R.R."/>
            <person name="Richter M."/>
            <person name="Diez M.S."/>
            <person name="Solano J."/>
            <person name="Bargiela R."/>
            <person name="Golyshina O.V."/>
            <person name="Manteca A."/>
            <person name="Ramos J.L."/>
            <person name="Gallego J.R."/>
            <person name="Llorente I."/>
            <person name="Martins Dos Santos V.A."/>
            <person name="Jensen O.N."/>
            <person name="Pelaez A.I."/>
            <person name="Sanchez J."/>
            <person name="Ferrer M."/>
        </authorList>
    </citation>
    <scope>NUCLEOTIDE SEQUENCE</scope>
</reference>
<keyword evidence="1" id="KW-0547">Nucleotide-binding</keyword>
<feature type="domain" description="Sigma-54 factor interaction" evidence="3">
    <location>
        <begin position="1"/>
        <end position="91"/>
    </location>
</feature>
<sequence>IRPVGESREEPVDVRILSATHKNLTDLVGHGLFREDLFYRINVIELHVPALRERPADIPEIAHAVLVRLARRLGSTGQSPAQSARPPRLGE</sequence>
<feature type="non-terminal residue" evidence="4">
    <location>
        <position position="1"/>
    </location>
</feature>
<comment type="caution">
    <text evidence="4">The sequence shown here is derived from an EMBL/GenBank/DDBJ whole genome shotgun (WGS) entry which is preliminary data.</text>
</comment>
<accession>T1ARJ0</accession>
<dbReference type="EMBL" id="AUZZ01001691">
    <property type="protein sequence ID" value="EQD63186.1"/>
    <property type="molecule type" value="Genomic_DNA"/>
</dbReference>
<dbReference type="GO" id="GO:0005524">
    <property type="term" value="F:ATP binding"/>
    <property type="evidence" value="ECO:0007669"/>
    <property type="project" value="UniProtKB-KW"/>
</dbReference>
<gene>
    <name evidence="4" type="ORF">B2A_02481</name>
</gene>
<feature type="non-terminal residue" evidence="4">
    <location>
        <position position="91"/>
    </location>
</feature>
<evidence type="ECO:0000313" key="4">
    <source>
        <dbReference type="EMBL" id="EQD63186.1"/>
    </source>
</evidence>
<organism evidence="4">
    <name type="scientific">mine drainage metagenome</name>
    <dbReference type="NCBI Taxonomy" id="410659"/>
    <lineage>
        <taxon>unclassified sequences</taxon>
        <taxon>metagenomes</taxon>
        <taxon>ecological metagenomes</taxon>
    </lineage>
</organism>
<name>T1ARJ0_9ZZZZ</name>
<dbReference type="InterPro" id="IPR002078">
    <property type="entry name" value="Sigma_54_int"/>
</dbReference>
<dbReference type="Pfam" id="PF00158">
    <property type="entry name" value="Sigma54_activat"/>
    <property type="match status" value="1"/>
</dbReference>
<proteinExistence type="predicted"/>
<evidence type="ECO:0000259" key="3">
    <source>
        <dbReference type="PROSITE" id="PS50045"/>
    </source>
</evidence>
<dbReference type="PANTHER" id="PTHR32071">
    <property type="entry name" value="TRANSCRIPTIONAL REGULATORY PROTEIN"/>
    <property type="match status" value="1"/>
</dbReference>
<keyword evidence="2" id="KW-0067">ATP-binding</keyword>
<dbReference type="AlphaFoldDB" id="T1ARJ0"/>
<dbReference type="SUPFAM" id="SSF52540">
    <property type="entry name" value="P-loop containing nucleoside triphosphate hydrolases"/>
    <property type="match status" value="1"/>
</dbReference>
<evidence type="ECO:0000256" key="1">
    <source>
        <dbReference type="ARBA" id="ARBA00022741"/>
    </source>
</evidence>
<dbReference type="GO" id="GO:0006355">
    <property type="term" value="P:regulation of DNA-templated transcription"/>
    <property type="evidence" value="ECO:0007669"/>
    <property type="project" value="InterPro"/>
</dbReference>
<dbReference type="Gene3D" id="3.40.50.300">
    <property type="entry name" value="P-loop containing nucleotide triphosphate hydrolases"/>
    <property type="match status" value="1"/>
</dbReference>
<dbReference type="PROSITE" id="PS50045">
    <property type="entry name" value="SIGMA54_INTERACT_4"/>
    <property type="match status" value="1"/>
</dbReference>
<evidence type="ECO:0000256" key="2">
    <source>
        <dbReference type="ARBA" id="ARBA00022840"/>
    </source>
</evidence>